<keyword evidence="1" id="KW-0472">Membrane</keyword>
<protein>
    <submittedName>
        <fullName evidence="2">DUF3667 domain-containing protein</fullName>
    </submittedName>
</protein>
<dbReference type="Proteomes" id="UP001319200">
    <property type="component" value="Unassembled WGS sequence"/>
</dbReference>
<feature type="transmembrane region" description="Helical" evidence="1">
    <location>
        <begin position="130"/>
        <end position="151"/>
    </location>
</feature>
<comment type="caution">
    <text evidence="2">The sequence shown here is derived from an EMBL/GenBank/DDBJ whole genome shotgun (WGS) entry which is preliminary data.</text>
</comment>
<organism evidence="2 3">
    <name type="scientific">Chryseosolibacter histidini</name>
    <dbReference type="NCBI Taxonomy" id="2782349"/>
    <lineage>
        <taxon>Bacteria</taxon>
        <taxon>Pseudomonadati</taxon>
        <taxon>Bacteroidota</taxon>
        <taxon>Cytophagia</taxon>
        <taxon>Cytophagales</taxon>
        <taxon>Chryseotaleaceae</taxon>
        <taxon>Chryseosolibacter</taxon>
    </lineage>
</organism>
<feature type="transmembrane region" description="Helical" evidence="1">
    <location>
        <begin position="77"/>
        <end position="99"/>
    </location>
</feature>
<gene>
    <name evidence="2" type="ORF">KK083_18105</name>
</gene>
<dbReference type="RefSeq" id="WP_254165644.1">
    <property type="nucleotide sequence ID" value="NZ_JAHESF010000018.1"/>
</dbReference>
<keyword evidence="1" id="KW-1133">Transmembrane helix</keyword>
<feature type="transmembrane region" description="Helical" evidence="1">
    <location>
        <begin position="195"/>
        <end position="212"/>
    </location>
</feature>
<evidence type="ECO:0000313" key="3">
    <source>
        <dbReference type="Proteomes" id="UP001319200"/>
    </source>
</evidence>
<accession>A0AAP2GQS1</accession>
<feature type="transmembrane region" description="Helical" evidence="1">
    <location>
        <begin position="163"/>
        <end position="189"/>
    </location>
</feature>
<evidence type="ECO:0000313" key="2">
    <source>
        <dbReference type="EMBL" id="MBT1698812.1"/>
    </source>
</evidence>
<keyword evidence="3" id="KW-1185">Reference proteome</keyword>
<evidence type="ECO:0000256" key="1">
    <source>
        <dbReference type="SAM" id="Phobius"/>
    </source>
</evidence>
<dbReference type="InterPro" id="IPR022134">
    <property type="entry name" value="DUF3667"/>
</dbReference>
<dbReference type="EMBL" id="JAHESF010000018">
    <property type="protein sequence ID" value="MBT1698812.1"/>
    <property type="molecule type" value="Genomic_DNA"/>
</dbReference>
<name>A0AAP2GQS1_9BACT</name>
<feature type="transmembrane region" description="Helical" evidence="1">
    <location>
        <begin position="224"/>
        <end position="248"/>
    </location>
</feature>
<proteinExistence type="predicted"/>
<keyword evidence="1" id="KW-0812">Transmembrane</keyword>
<reference evidence="2 3" key="1">
    <citation type="submission" date="2021-05" db="EMBL/GenBank/DDBJ databases">
        <title>A Polyphasic approach of four new species of the genus Ohtaekwangia: Ohtaekwangia histidinii sp. nov., Ohtaekwangia cretensis sp. nov., Ohtaekwangia indiensis sp. nov., Ohtaekwangia reichenbachii sp. nov. from diverse environment.</title>
        <authorList>
            <person name="Octaviana S."/>
        </authorList>
    </citation>
    <scope>NUCLEOTIDE SEQUENCE [LARGE SCALE GENOMIC DNA]</scope>
    <source>
        <strain evidence="2 3">PWU4</strain>
    </source>
</reference>
<dbReference type="Pfam" id="PF12412">
    <property type="entry name" value="DUF3667"/>
    <property type="match status" value="1"/>
</dbReference>
<sequence length="253" mass="29266">MICKNCEVALDGKFCANCGQKANISRLTFVHVMHEFFHAFTHADKGVLLLAKKMIRYPGTVAREYVEGKRKKYFNPLSFIVITSAINAYICLKTGYYAAMSHGSEPSSGGRKMPEIMKEVFEFSDHNGKLLSLIVAVPLLAFFSWVFFRMLRFKATKYTFPETFVLNSFIVGESNIIRILIFIPLFLLFPAYVNVNLWMFEFLLLIYLIVAYKQFFGQHILLTIVKSVLTMVLFIIFYWVCILAYVSFKHLIF</sequence>
<dbReference type="AlphaFoldDB" id="A0AAP2GQS1"/>